<dbReference type="Gene3D" id="1.20.1250.20">
    <property type="entry name" value="MFS general substrate transporter like domains"/>
    <property type="match status" value="1"/>
</dbReference>
<keyword evidence="2 5" id="KW-0812">Transmembrane</keyword>
<feature type="transmembrane region" description="Helical" evidence="5">
    <location>
        <begin position="303"/>
        <end position="324"/>
    </location>
</feature>
<feature type="transmembrane region" description="Helical" evidence="5">
    <location>
        <begin position="396"/>
        <end position="419"/>
    </location>
</feature>
<dbReference type="InterPro" id="IPR011701">
    <property type="entry name" value="MFS"/>
</dbReference>
<comment type="caution">
    <text evidence="7">The sequence shown here is derived from an EMBL/GenBank/DDBJ whole genome shotgun (WGS) entry which is preliminary data.</text>
</comment>
<protein>
    <recommendedName>
        <fullName evidence="6">Major facilitator superfamily (MFS) profile domain-containing protein</fullName>
    </recommendedName>
</protein>
<evidence type="ECO:0000256" key="5">
    <source>
        <dbReference type="SAM" id="Phobius"/>
    </source>
</evidence>
<reference evidence="7 8" key="1">
    <citation type="submission" date="2013-02" db="EMBL/GenBank/DDBJ databases">
        <title>The Genome Sequence of Acinetobacter baumannii NIPH 80.</title>
        <authorList>
            <consortium name="The Broad Institute Genome Sequencing Platform"/>
            <consortium name="The Broad Institute Genome Sequencing Center for Infectious Disease"/>
            <person name="Cerqueira G."/>
            <person name="Feldgarden M."/>
            <person name="Courvalin P."/>
            <person name="Perichon B."/>
            <person name="Grillot-Courvalin C."/>
            <person name="Clermont D."/>
            <person name="Rocha E."/>
            <person name="Yoon E.-J."/>
            <person name="Nemec A."/>
            <person name="Walker B."/>
            <person name="Young S.K."/>
            <person name="Zeng Q."/>
            <person name="Gargeya S."/>
            <person name="Fitzgerald M."/>
            <person name="Haas B."/>
            <person name="Abouelleil A."/>
            <person name="Alvarado L."/>
            <person name="Arachchi H.M."/>
            <person name="Berlin A.M."/>
            <person name="Chapman S.B."/>
            <person name="Dewar J."/>
            <person name="Goldberg J."/>
            <person name="Griggs A."/>
            <person name="Gujja S."/>
            <person name="Hansen M."/>
            <person name="Howarth C."/>
            <person name="Imamovic A."/>
            <person name="Larimer J."/>
            <person name="McCowan C."/>
            <person name="Murphy C."/>
            <person name="Neiman D."/>
            <person name="Pearson M."/>
            <person name="Priest M."/>
            <person name="Roberts A."/>
            <person name="Saif S."/>
            <person name="Shea T."/>
            <person name="Sisk P."/>
            <person name="Sykes S."/>
            <person name="Wortman J."/>
            <person name="Nusbaum C."/>
            <person name="Birren B."/>
        </authorList>
    </citation>
    <scope>NUCLEOTIDE SEQUENCE [LARGE SCALE GENOMIC DNA]</scope>
    <source>
        <strain evidence="7 8">NIPH 80</strain>
    </source>
</reference>
<comment type="subcellular location">
    <subcellularLocation>
        <location evidence="1">Membrane</location>
        <topology evidence="1">Multi-pass membrane protein</topology>
    </subcellularLocation>
</comment>
<dbReference type="GO" id="GO:0005886">
    <property type="term" value="C:plasma membrane"/>
    <property type="evidence" value="ECO:0007669"/>
    <property type="project" value="TreeGrafter"/>
</dbReference>
<dbReference type="SUPFAM" id="SSF103473">
    <property type="entry name" value="MFS general substrate transporter"/>
    <property type="match status" value="1"/>
</dbReference>
<sequence length="456" mass="48694">MNMGIKKEQEVDISESLHSEDDWKPGEIKQKDINYASWIAFFAWVFAVYDFILFGTLLPVMGDHFNWNEAEQATLATLIAIGGAVVAFAIGPIVDKIGRRKGIIFTMTGTAIASALTAVTGTGKSALVAIRSVAGLGYAEEGVNATYLTEMYANSTDEKFKKRKGFIYSLVQSGWPVGALLAAALTAILLPYVGWQGCFIFAAIPAFVIAFLARKLKESPQFQVSQKIADLKKQGNLNQANAIAKKFGVDGAEHQKVGVLAAFKGSALRPTLVMSLAILLNWSAIQVFSVLGTSVLINVHNLSFQNSLIILVLSNLVGFMGYLVHGWLGDRIGRRNAVAIGWMIGGIAFYSMVSVSSDLVTVVALYSIGLFFLTGPYSAMLFFMGESFPTSIRATGGAIVHAMGPIGAILAGVGISTTLTGGGEWASAAIWFGALPCFLSGLVMLAARHVNPDEVK</sequence>
<dbReference type="PANTHER" id="PTHR23508:SF10">
    <property type="entry name" value="CARBOXYLIC ACID TRANSPORTER PROTEIN HOMOLOG"/>
    <property type="match status" value="1"/>
</dbReference>
<evidence type="ECO:0000256" key="3">
    <source>
        <dbReference type="ARBA" id="ARBA00022989"/>
    </source>
</evidence>
<evidence type="ECO:0000313" key="7">
    <source>
        <dbReference type="EMBL" id="ENW76965.1"/>
    </source>
</evidence>
<feature type="transmembrane region" description="Helical" evidence="5">
    <location>
        <begin position="166"/>
        <end position="188"/>
    </location>
</feature>
<feature type="transmembrane region" description="Helical" evidence="5">
    <location>
        <begin position="194"/>
        <end position="213"/>
    </location>
</feature>
<evidence type="ECO:0000256" key="2">
    <source>
        <dbReference type="ARBA" id="ARBA00022692"/>
    </source>
</evidence>
<evidence type="ECO:0000313" key="8">
    <source>
        <dbReference type="Proteomes" id="UP000013021"/>
    </source>
</evidence>
<feature type="transmembrane region" description="Helical" evidence="5">
    <location>
        <begin position="359"/>
        <end position="384"/>
    </location>
</feature>
<feature type="transmembrane region" description="Helical" evidence="5">
    <location>
        <begin position="73"/>
        <end position="94"/>
    </location>
</feature>
<name>N9L858_ACIBA</name>
<dbReference type="PROSITE" id="PS50850">
    <property type="entry name" value="MFS"/>
    <property type="match status" value="1"/>
</dbReference>
<accession>N9L858</accession>
<dbReference type="RefSeq" id="WP_005137507.1">
    <property type="nucleotide sequence ID" value="NZ_KB849943.1"/>
</dbReference>
<keyword evidence="4 5" id="KW-0472">Membrane</keyword>
<evidence type="ECO:0000259" key="6">
    <source>
        <dbReference type="PROSITE" id="PS50850"/>
    </source>
</evidence>
<dbReference type="EMBL" id="APRE01000010">
    <property type="protein sequence ID" value="ENW76965.1"/>
    <property type="molecule type" value="Genomic_DNA"/>
</dbReference>
<keyword evidence="3 5" id="KW-1133">Transmembrane helix</keyword>
<feature type="domain" description="Major facilitator superfamily (MFS) profile" evidence="6">
    <location>
        <begin position="36"/>
        <end position="452"/>
    </location>
</feature>
<dbReference type="PATRIC" id="fig|1217629.3.peg.536"/>
<feature type="transmembrane region" description="Helical" evidence="5">
    <location>
        <begin position="272"/>
        <end position="297"/>
    </location>
</feature>
<dbReference type="InterPro" id="IPR005829">
    <property type="entry name" value="Sugar_transporter_CS"/>
</dbReference>
<dbReference type="AlphaFoldDB" id="N9L858"/>
<evidence type="ECO:0000256" key="1">
    <source>
        <dbReference type="ARBA" id="ARBA00004141"/>
    </source>
</evidence>
<dbReference type="InterPro" id="IPR036259">
    <property type="entry name" value="MFS_trans_sf"/>
</dbReference>
<gene>
    <name evidence="7" type="ORF">F913_00561</name>
</gene>
<dbReference type="PROSITE" id="PS00216">
    <property type="entry name" value="SUGAR_TRANSPORT_1"/>
    <property type="match status" value="1"/>
</dbReference>
<dbReference type="PANTHER" id="PTHR23508">
    <property type="entry name" value="CARBOXYLIC ACID TRANSPORTER PROTEIN HOMOLOG"/>
    <property type="match status" value="1"/>
</dbReference>
<dbReference type="Proteomes" id="UP000013021">
    <property type="component" value="Unassembled WGS sequence"/>
</dbReference>
<feature type="transmembrane region" description="Helical" evidence="5">
    <location>
        <begin position="425"/>
        <end position="447"/>
    </location>
</feature>
<dbReference type="HOGENOM" id="CLU_001265_46_16_6"/>
<dbReference type="GO" id="GO:0046943">
    <property type="term" value="F:carboxylic acid transmembrane transporter activity"/>
    <property type="evidence" value="ECO:0007669"/>
    <property type="project" value="TreeGrafter"/>
</dbReference>
<dbReference type="Pfam" id="PF07690">
    <property type="entry name" value="MFS_1"/>
    <property type="match status" value="1"/>
</dbReference>
<feature type="transmembrane region" description="Helical" evidence="5">
    <location>
        <begin position="38"/>
        <end position="61"/>
    </location>
</feature>
<feature type="transmembrane region" description="Helical" evidence="5">
    <location>
        <begin position="336"/>
        <end position="353"/>
    </location>
</feature>
<proteinExistence type="predicted"/>
<organism evidence="7 8">
    <name type="scientific">Acinetobacter baumannii NIPH 80</name>
    <dbReference type="NCBI Taxonomy" id="1217629"/>
    <lineage>
        <taxon>Bacteria</taxon>
        <taxon>Pseudomonadati</taxon>
        <taxon>Pseudomonadota</taxon>
        <taxon>Gammaproteobacteria</taxon>
        <taxon>Moraxellales</taxon>
        <taxon>Moraxellaceae</taxon>
        <taxon>Acinetobacter</taxon>
        <taxon>Acinetobacter calcoaceticus/baumannii complex</taxon>
    </lineage>
</organism>
<evidence type="ECO:0000256" key="4">
    <source>
        <dbReference type="ARBA" id="ARBA00023136"/>
    </source>
</evidence>
<dbReference type="InterPro" id="IPR020846">
    <property type="entry name" value="MFS_dom"/>
</dbReference>